<dbReference type="OrthoDB" id="7982727at2"/>
<feature type="region of interest" description="Disordered" evidence="1">
    <location>
        <begin position="1"/>
        <end position="21"/>
    </location>
</feature>
<dbReference type="RefSeq" id="WP_085823237.1">
    <property type="nucleotide sequence ID" value="NZ_FWFP01000007.1"/>
</dbReference>
<feature type="compositionally biased region" description="Basic and acidic residues" evidence="1">
    <location>
        <begin position="12"/>
        <end position="21"/>
    </location>
</feature>
<dbReference type="EMBL" id="FWFP01000007">
    <property type="protein sequence ID" value="SLN56021.1"/>
    <property type="molecule type" value="Genomic_DNA"/>
</dbReference>
<reference evidence="3" key="1">
    <citation type="submission" date="2017-03" db="EMBL/GenBank/DDBJ databases">
        <authorList>
            <person name="Rodrigo-Torres L."/>
            <person name="Arahal R.D."/>
            <person name="Lucena T."/>
        </authorList>
    </citation>
    <scope>NUCLEOTIDE SEQUENCE [LARGE SCALE GENOMIC DNA]</scope>
    <source>
        <strain evidence="3">CECT 8411</strain>
    </source>
</reference>
<keyword evidence="3" id="KW-1185">Reference proteome</keyword>
<dbReference type="Proteomes" id="UP000193778">
    <property type="component" value="Unassembled WGS sequence"/>
</dbReference>
<evidence type="ECO:0000313" key="3">
    <source>
        <dbReference type="Proteomes" id="UP000193778"/>
    </source>
</evidence>
<dbReference type="AlphaFoldDB" id="A0A1X6ZMW4"/>
<evidence type="ECO:0000313" key="2">
    <source>
        <dbReference type="EMBL" id="SLN56021.1"/>
    </source>
</evidence>
<organism evidence="2 3">
    <name type="scientific">Ruegeria meonggei</name>
    <dbReference type="NCBI Taxonomy" id="1446476"/>
    <lineage>
        <taxon>Bacteria</taxon>
        <taxon>Pseudomonadati</taxon>
        <taxon>Pseudomonadota</taxon>
        <taxon>Alphaproteobacteria</taxon>
        <taxon>Rhodobacterales</taxon>
        <taxon>Roseobacteraceae</taxon>
        <taxon>Ruegeria</taxon>
    </lineage>
</organism>
<evidence type="ECO:0008006" key="4">
    <source>
        <dbReference type="Google" id="ProtNLM"/>
    </source>
</evidence>
<protein>
    <recommendedName>
        <fullName evidence="4">TnsA endonuclease N-terminal domain-containing protein</fullName>
    </recommendedName>
</protein>
<accession>A0A1X6ZMW4</accession>
<evidence type="ECO:0000256" key="1">
    <source>
        <dbReference type="SAM" id="MobiDB-lite"/>
    </source>
</evidence>
<name>A0A1X6ZMW4_9RHOB</name>
<sequence length="243" mass="27501">MARAELAATARDMSKDDNDDFYRPPEPTTAGLMFPARSQFTARGFTLAMTPAEMYWRQFISASQHERVTCLLALADPNLWNLHDQPRPVSYIDASGRQRTHRFDYLAEYRDGSKVAMAVKPAERVERLNFRSTLAAIRRDLPKGFADKVCLITEHNHHPKEVQNAELLNFFRRCPDEEADLLVAELVSGLTDELSISDLIKPLDLGARGFRAAFRAIYARLLKANSRELISINTIVAPGKDRP</sequence>
<proteinExistence type="predicted"/>
<gene>
    <name evidence="2" type="ORF">RUM8411_02731</name>
</gene>